<evidence type="ECO:0000256" key="1">
    <source>
        <dbReference type="ARBA" id="ARBA00011900"/>
    </source>
</evidence>
<keyword evidence="2 9" id="KW-0489">Methyltransferase</keyword>
<comment type="catalytic activity">
    <reaction evidence="4">
        <text>a 2'-deoxyadenosine in DNA + S-adenosyl-L-methionine = an N(6)-methyl-2'-deoxyadenosine in DNA + S-adenosyl-L-homocysteine + H(+)</text>
        <dbReference type="Rhea" id="RHEA:15197"/>
        <dbReference type="Rhea" id="RHEA-COMP:12418"/>
        <dbReference type="Rhea" id="RHEA-COMP:12419"/>
        <dbReference type="ChEBI" id="CHEBI:15378"/>
        <dbReference type="ChEBI" id="CHEBI:57856"/>
        <dbReference type="ChEBI" id="CHEBI:59789"/>
        <dbReference type="ChEBI" id="CHEBI:90615"/>
        <dbReference type="ChEBI" id="CHEBI:90616"/>
        <dbReference type="EC" id="2.1.1.72"/>
    </reaction>
</comment>
<dbReference type="PANTHER" id="PTHR33841">
    <property type="entry name" value="DNA METHYLTRANSFERASE YEEA-RELATED"/>
    <property type="match status" value="1"/>
</dbReference>
<feature type="domain" description="MmeI-like N-terminal" evidence="5">
    <location>
        <begin position="5"/>
        <end position="229"/>
    </location>
</feature>
<dbReference type="EMBL" id="JAFMPY010000001">
    <property type="protein sequence ID" value="MBO0902105.1"/>
    <property type="molecule type" value="Genomic_DNA"/>
</dbReference>
<evidence type="ECO:0000259" key="5">
    <source>
        <dbReference type="Pfam" id="PF20464"/>
    </source>
</evidence>
<sequence length="1140" mass="128267">MGDIDAFIERWTAREGGAERANYQMFLAELCDVLDVPRPDPAGAEKGFNDYVFERAVRPRESEGATAPKRIDLYKKGCFILEAKQSRLPGMKNAIPGQVSLFGEEPERLGRRTAAKGWDVMMQNARRQAETYVFLLDASHPAPPFLITCDVGNALEIFADFSGTGRAYGQFPDRKGFRIYLEDLKKPEIRQRLATIWTDPKSLDPARESARVTREIAKRLAEVSKALEADHPAEDVAHFLMRCIFTMFAEDVDLIPKGKFTELLSDCVESPGSFVPLLEELWAKMDEPVRDKRFYSAFRTHLRHFNGNLFKDARAFPLGREEIGELLAAAKAKWTEVDPAIFGTLLEQALEKTERKRLGAHYTPRAYVQRLVEVTVMEPLREDWRKALTRAESAKEEGEEKKAAEIVRGFLHRLCETRVLDPACGTGNFLYVSLELMKRLEGEVLETLARLGATESLGLERETVDPHQFLGLELNPRAAAIAELVVWIGYLQQHYRSKDGHPAEPILKAFRNINFGRPEGYDAVLTWDGYPLPTVEERDGKRVETFPNPRRPDWPEAEFIVGNPPFIGGKDIRSRLGSLYAEALWKAHKPVKMNESADFVMYWWDRAADILTRKKTKLKRFGFVTTNSITQVFQRRVMEKHLNAKAPASLVYAIPDHPWTKATRDSAAVRIAMTVAEAGKRDGVLLETVSEKGLDTDEPEIVFARREGSVNSDLSVGVDLSSLTKLDANKGLSSRGVVLHGKGFILTSAQAKLLGKDDTPNIDRVVRPYRNGRDLTGRSRGVFAIDLFELTDQEVRTRYPAVYQHVIETVKPERDLNPREYRRKNWWLFGENVPDARDAWAGLRRFIAAVETAKHRVFQFLEGSVLPDNKLLIIASSEASHLAMLSSRVHTYWAVTAGGWIGYGNDPVYVKSRCFDPFPFPDPSEPLREKLRAAGEELDETRKRVLAEHADLTLTGLYNVLEKLKSGEALSEKEEDVKRRGLVLILKELHETIDALTAEAYGWPADLSDEEILERLVALNAERAKEEAAGHVRWLRPDYQIPRFAKGKAAKSGELALEDQVVAIDAGKPAFPTERTEQPLAVDAVLIASGRPMGPEEIARSFKRGGKRIEPRVVNALSVLARYGHVTALGDGRFAARRAA</sequence>
<evidence type="ECO:0000259" key="8">
    <source>
        <dbReference type="Pfam" id="PF20473"/>
    </source>
</evidence>
<proteinExistence type="predicted"/>
<dbReference type="Pfam" id="PF20464">
    <property type="entry name" value="MmeI_N"/>
    <property type="match status" value="1"/>
</dbReference>
<organism evidence="9 10">
    <name type="scientific">Jiella sonneratiae</name>
    <dbReference type="NCBI Taxonomy" id="2816856"/>
    <lineage>
        <taxon>Bacteria</taxon>
        <taxon>Pseudomonadati</taxon>
        <taxon>Pseudomonadota</taxon>
        <taxon>Alphaproteobacteria</taxon>
        <taxon>Hyphomicrobiales</taxon>
        <taxon>Aurantimonadaceae</taxon>
        <taxon>Jiella</taxon>
    </lineage>
</organism>
<evidence type="ECO:0000313" key="9">
    <source>
        <dbReference type="EMBL" id="MBO0902105.1"/>
    </source>
</evidence>
<dbReference type="Gene3D" id="3.40.50.150">
    <property type="entry name" value="Vaccinia Virus protein VP39"/>
    <property type="match status" value="1"/>
</dbReference>
<evidence type="ECO:0000256" key="3">
    <source>
        <dbReference type="ARBA" id="ARBA00022679"/>
    </source>
</evidence>
<dbReference type="InterPro" id="IPR046820">
    <property type="entry name" value="MmeI_TRD"/>
</dbReference>
<dbReference type="RefSeq" id="WP_207348754.1">
    <property type="nucleotide sequence ID" value="NZ_JAFMPY010000001.1"/>
</dbReference>
<dbReference type="GO" id="GO:0008168">
    <property type="term" value="F:methyltransferase activity"/>
    <property type="evidence" value="ECO:0007669"/>
    <property type="project" value="UniProtKB-KW"/>
</dbReference>
<dbReference type="InterPro" id="IPR002052">
    <property type="entry name" value="DNA_methylase_N6_adenine_CS"/>
</dbReference>
<evidence type="ECO:0000259" key="6">
    <source>
        <dbReference type="Pfam" id="PF20465"/>
    </source>
</evidence>
<reference evidence="9 10" key="1">
    <citation type="submission" date="2021-03" db="EMBL/GenBank/DDBJ databases">
        <title>Whole genome sequence of Jiella sp. MQZ13P-4.</title>
        <authorList>
            <person name="Tuo L."/>
        </authorList>
    </citation>
    <scope>NUCLEOTIDE SEQUENCE [LARGE SCALE GENOMIC DNA]</scope>
    <source>
        <strain evidence="9 10">MQZ13P-4</strain>
    </source>
</reference>
<protein>
    <recommendedName>
        <fullName evidence="1">site-specific DNA-methyltransferase (adenine-specific)</fullName>
        <ecNumber evidence="1">2.1.1.72</ecNumber>
    </recommendedName>
</protein>
<dbReference type="SUPFAM" id="SSF53335">
    <property type="entry name" value="S-adenosyl-L-methionine-dependent methyltransferases"/>
    <property type="match status" value="1"/>
</dbReference>
<dbReference type="Proteomes" id="UP000664288">
    <property type="component" value="Unassembled WGS sequence"/>
</dbReference>
<name>A0ABS3IXG8_9HYPH</name>
<dbReference type="PRINTS" id="PR00507">
    <property type="entry name" value="N12N6MTFRASE"/>
</dbReference>
<dbReference type="InterPro" id="IPR046816">
    <property type="entry name" value="MmeI_Mtase"/>
</dbReference>
<dbReference type="InterPro" id="IPR046819">
    <property type="entry name" value="MmeI_hel"/>
</dbReference>
<dbReference type="EC" id="2.1.1.72" evidence="1"/>
<evidence type="ECO:0000259" key="7">
    <source>
        <dbReference type="Pfam" id="PF20466"/>
    </source>
</evidence>
<evidence type="ECO:0000256" key="4">
    <source>
        <dbReference type="ARBA" id="ARBA00047942"/>
    </source>
</evidence>
<feature type="domain" description="MmeI-like target recognition" evidence="7">
    <location>
        <begin position="740"/>
        <end position="922"/>
    </location>
</feature>
<dbReference type="PROSITE" id="PS00092">
    <property type="entry name" value="N6_MTASE"/>
    <property type="match status" value="1"/>
</dbReference>
<dbReference type="Pfam" id="PF20465">
    <property type="entry name" value="MmeI_hel"/>
    <property type="match status" value="1"/>
</dbReference>
<feature type="domain" description="MmeI-like DNA-methyltransferase" evidence="8">
    <location>
        <begin position="403"/>
        <end position="674"/>
    </location>
</feature>
<keyword evidence="10" id="KW-1185">Reference proteome</keyword>
<accession>A0ABS3IXG8</accession>
<dbReference type="InterPro" id="IPR050953">
    <property type="entry name" value="N4_N6_ade-DNA_methylase"/>
</dbReference>
<keyword evidence="3" id="KW-0808">Transferase</keyword>
<dbReference type="PANTHER" id="PTHR33841:SF1">
    <property type="entry name" value="DNA METHYLTRANSFERASE A"/>
    <property type="match status" value="1"/>
</dbReference>
<dbReference type="Pfam" id="PF20473">
    <property type="entry name" value="MmeI_Mtase"/>
    <property type="match status" value="1"/>
</dbReference>
<comment type="caution">
    <text evidence="9">The sequence shown here is derived from an EMBL/GenBank/DDBJ whole genome shotgun (WGS) entry which is preliminary data.</text>
</comment>
<evidence type="ECO:0000313" key="10">
    <source>
        <dbReference type="Proteomes" id="UP000664288"/>
    </source>
</evidence>
<evidence type="ECO:0000256" key="2">
    <source>
        <dbReference type="ARBA" id="ARBA00022603"/>
    </source>
</evidence>
<dbReference type="InterPro" id="IPR046817">
    <property type="entry name" value="MmeI_N"/>
</dbReference>
<dbReference type="GO" id="GO:0032259">
    <property type="term" value="P:methylation"/>
    <property type="evidence" value="ECO:0007669"/>
    <property type="project" value="UniProtKB-KW"/>
</dbReference>
<dbReference type="InterPro" id="IPR029063">
    <property type="entry name" value="SAM-dependent_MTases_sf"/>
</dbReference>
<feature type="domain" description="MmeI-like helicase spacer" evidence="6">
    <location>
        <begin position="234"/>
        <end position="310"/>
    </location>
</feature>
<gene>
    <name evidence="9" type="ORF">J1C47_00490</name>
</gene>
<dbReference type="Pfam" id="PF20466">
    <property type="entry name" value="MmeI_TRD"/>
    <property type="match status" value="1"/>
</dbReference>